<sequence>MSEFLVQQVPAPEERFTIVSNDLLRGRLPTPLRALERVLLLHLISLSSGWRMSRQQLDRSVTEGREAVSSALRGLEQKGYLRRDRKRDSRGTWRWTWSVTRDPIGSPLPSPSPENPSMDATSGNTTSPQVAPSTENPSPDSRGIDTEDQPKKTTKKTGKDQKSAPPVGARAGARAGLKGKDLVGEDPKTLTRRLTAVWCSVVTECGGALPVLDGGGWDYDGTPHGREQHPAGRRIRAWVENYPHPSAEELDVALEEIRAHARRWAEQHHNRDLEVA</sequence>
<feature type="region of interest" description="Disordered" evidence="1">
    <location>
        <begin position="99"/>
        <end position="184"/>
    </location>
</feature>
<evidence type="ECO:0000256" key="1">
    <source>
        <dbReference type="SAM" id="MobiDB-lite"/>
    </source>
</evidence>
<dbReference type="RefSeq" id="WP_147459141.1">
    <property type="nucleotide sequence ID" value="NZ_JBIUBA010000046.1"/>
</dbReference>
<dbReference type="Proteomes" id="UP000272729">
    <property type="component" value="Unassembled WGS sequence"/>
</dbReference>
<gene>
    <name evidence="2" type="ORF">DFJ66_0255</name>
</gene>
<proteinExistence type="predicted"/>
<dbReference type="AlphaFoldDB" id="A0A495WZL7"/>
<evidence type="ECO:0000313" key="3">
    <source>
        <dbReference type="Proteomes" id="UP000272729"/>
    </source>
</evidence>
<accession>A0A495WZL7</accession>
<dbReference type="Gene3D" id="1.10.10.10">
    <property type="entry name" value="Winged helix-like DNA-binding domain superfamily/Winged helix DNA-binding domain"/>
    <property type="match status" value="1"/>
</dbReference>
<dbReference type="OrthoDB" id="3544497at2"/>
<evidence type="ECO:0000313" key="2">
    <source>
        <dbReference type="EMBL" id="RKT67087.1"/>
    </source>
</evidence>
<organism evidence="2 3">
    <name type="scientific">Saccharothrix variisporea</name>
    <dbReference type="NCBI Taxonomy" id="543527"/>
    <lineage>
        <taxon>Bacteria</taxon>
        <taxon>Bacillati</taxon>
        <taxon>Actinomycetota</taxon>
        <taxon>Actinomycetes</taxon>
        <taxon>Pseudonocardiales</taxon>
        <taxon>Pseudonocardiaceae</taxon>
        <taxon>Saccharothrix</taxon>
    </lineage>
</organism>
<keyword evidence="3" id="KW-1185">Reference proteome</keyword>
<protein>
    <recommendedName>
        <fullName evidence="4">Helix-turn-helix protein</fullName>
    </recommendedName>
</protein>
<dbReference type="InterPro" id="IPR036388">
    <property type="entry name" value="WH-like_DNA-bd_sf"/>
</dbReference>
<comment type="caution">
    <text evidence="2">The sequence shown here is derived from an EMBL/GenBank/DDBJ whole genome shotgun (WGS) entry which is preliminary data.</text>
</comment>
<evidence type="ECO:0008006" key="4">
    <source>
        <dbReference type="Google" id="ProtNLM"/>
    </source>
</evidence>
<name>A0A495WZL7_9PSEU</name>
<feature type="compositionally biased region" description="Basic and acidic residues" evidence="1">
    <location>
        <begin position="142"/>
        <end position="162"/>
    </location>
</feature>
<reference evidence="2 3" key="1">
    <citation type="submission" date="2018-10" db="EMBL/GenBank/DDBJ databases">
        <title>Sequencing the genomes of 1000 actinobacteria strains.</title>
        <authorList>
            <person name="Klenk H.-P."/>
        </authorList>
    </citation>
    <scope>NUCLEOTIDE SEQUENCE [LARGE SCALE GENOMIC DNA]</scope>
    <source>
        <strain evidence="2 3">DSM 43911</strain>
    </source>
</reference>
<dbReference type="EMBL" id="RBXR01000001">
    <property type="protein sequence ID" value="RKT67087.1"/>
    <property type="molecule type" value="Genomic_DNA"/>
</dbReference>
<feature type="compositionally biased region" description="Polar residues" evidence="1">
    <location>
        <begin position="118"/>
        <end position="139"/>
    </location>
</feature>